<dbReference type="GO" id="GO:0005212">
    <property type="term" value="F:structural constituent of eye lens"/>
    <property type="evidence" value="ECO:0007669"/>
    <property type="project" value="UniProtKB-KW"/>
</dbReference>
<dbReference type="Pfam" id="PF00030">
    <property type="entry name" value="Crystall"/>
    <property type="match status" value="2"/>
</dbReference>
<evidence type="ECO:0000256" key="7">
    <source>
        <dbReference type="ARBA" id="ARBA00022490"/>
    </source>
</evidence>
<dbReference type="InterPro" id="IPR001064">
    <property type="entry name" value="Beta/gamma_crystallin"/>
</dbReference>
<dbReference type="GO" id="GO:0031616">
    <property type="term" value="C:spindle pole centrosome"/>
    <property type="evidence" value="ECO:0007669"/>
    <property type="project" value="TreeGrafter"/>
</dbReference>
<evidence type="ECO:0000259" key="12">
    <source>
        <dbReference type="PROSITE" id="PS50915"/>
    </source>
</evidence>
<dbReference type="InterPro" id="IPR039589">
    <property type="entry name" value="TBCC1"/>
</dbReference>
<dbReference type="PROSITE" id="PS51329">
    <property type="entry name" value="C_CAP_COFACTOR_C"/>
    <property type="match status" value="1"/>
</dbReference>
<dbReference type="SMART" id="SM00247">
    <property type="entry name" value="XTALbg"/>
    <property type="match status" value="2"/>
</dbReference>
<keyword evidence="15" id="KW-1185">Reference proteome</keyword>
<protein>
    <recommendedName>
        <fullName evidence="6">TBCC domain-containing protein 1</fullName>
    </recommendedName>
</protein>
<evidence type="ECO:0000256" key="8">
    <source>
        <dbReference type="ARBA" id="ARBA00022613"/>
    </source>
</evidence>
<evidence type="ECO:0000313" key="15">
    <source>
        <dbReference type="Proteomes" id="UP001142489"/>
    </source>
</evidence>
<keyword evidence="9" id="KW-0677">Repeat</keyword>
<evidence type="ECO:0000256" key="6">
    <source>
        <dbReference type="ARBA" id="ARBA00017559"/>
    </source>
</evidence>
<evidence type="ECO:0000256" key="4">
    <source>
        <dbReference type="ARBA" id="ARBA00008848"/>
    </source>
</evidence>
<dbReference type="AlphaFoldDB" id="A0A9Q0XRF5"/>
<reference evidence="14" key="1">
    <citation type="journal article" date="2023" name="DNA Res.">
        <title>Chromosome-level genome assembly of Phrynocephalus forsythii using third-generation DNA sequencing and Hi-C analysis.</title>
        <authorList>
            <person name="Qi Y."/>
            <person name="Zhao W."/>
            <person name="Zhao Y."/>
            <person name="Niu C."/>
            <person name="Cao S."/>
            <person name="Zhang Y."/>
        </authorList>
    </citation>
    <scope>NUCLEOTIDE SEQUENCE</scope>
    <source>
        <tissue evidence="14">Muscle</tissue>
    </source>
</reference>
<keyword evidence="10" id="KW-0206">Cytoskeleton</keyword>
<dbReference type="InterPro" id="IPR006599">
    <property type="entry name" value="CARP_motif"/>
</dbReference>
<evidence type="ECO:0000256" key="2">
    <source>
        <dbReference type="ARBA" id="ARBA00004300"/>
    </source>
</evidence>
<dbReference type="EMBL" id="JAPFRF010000008">
    <property type="protein sequence ID" value="KAJ7324990.1"/>
    <property type="molecule type" value="Genomic_DNA"/>
</dbReference>
<evidence type="ECO:0000256" key="10">
    <source>
        <dbReference type="ARBA" id="ARBA00023212"/>
    </source>
</evidence>
<feature type="domain" description="Beta/gamma crystallin 'Greek key'" evidence="12">
    <location>
        <begin position="576"/>
        <end position="614"/>
    </location>
</feature>
<feature type="transmembrane region" description="Helical" evidence="11">
    <location>
        <begin position="560"/>
        <end position="581"/>
    </location>
</feature>
<dbReference type="Proteomes" id="UP001142489">
    <property type="component" value="Unassembled WGS sequence"/>
</dbReference>
<proteinExistence type="inferred from homology"/>
<feature type="domain" description="Beta/gamma crystallin 'Greek key'" evidence="12">
    <location>
        <begin position="705"/>
        <end position="747"/>
    </location>
</feature>
<gene>
    <name evidence="14" type="ORF">JRQ81_018010</name>
</gene>
<evidence type="ECO:0000256" key="1">
    <source>
        <dbReference type="ARBA" id="ARBA00003689"/>
    </source>
</evidence>
<dbReference type="SUPFAM" id="SSF49695">
    <property type="entry name" value="gamma-Crystallin-like"/>
    <property type="match status" value="1"/>
</dbReference>
<feature type="domain" description="Beta/gamma crystallin 'Greek key'" evidence="12">
    <location>
        <begin position="615"/>
        <end position="657"/>
    </location>
</feature>
<dbReference type="OrthoDB" id="427777at2759"/>
<dbReference type="Pfam" id="PF07986">
    <property type="entry name" value="TBCC"/>
    <property type="match status" value="1"/>
</dbReference>
<feature type="domain" description="C-CAP/cofactor C-like" evidence="13">
    <location>
        <begin position="288"/>
        <end position="419"/>
    </location>
</feature>
<dbReference type="PROSITE" id="PS50915">
    <property type="entry name" value="CRYSTALLIN_BETA_GAMMA"/>
    <property type="match status" value="3"/>
</dbReference>
<name>A0A9Q0XRF5_9SAUR</name>
<comment type="subcellular location">
    <subcellularLocation>
        <location evidence="2">Cytoplasm</location>
        <location evidence="2">Cytoskeleton</location>
        <location evidence="2">Microtubule organizing center</location>
        <location evidence="2">Centrosome</location>
    </subcellularLocation>
    <subcellularLocation>
        <location evidence="3">Cytoplasm</location>
        <location evidence="3">Cytoskeleton</location>
        <location evidence="3">Spindle pole</location>
    </subcellularLocation>
</comment>
<dbReference type="PANTHER" id="PTHR16052">
    <property type="entry name" value="TBCC DOMAIN-CONTAINING PROTEIN 1"/>
    <property type="match status" value="1"/>
</dbReference>
<dbReference type="InterPro" id="IPR016098">
    <property type="entry name" value="CAP/MinC_C"/>
</dbReference>
<dbReference type="InterPro" id="IPR012945">
    <property type="entry name" value="Tubulin-bd_cofactor_C_dom"/>
</dbReference>
<dbReference type="InterPro" id="IPR017901">
    <property type="entry name" value="C-CAP_CF_C-like"/>
</dbReference>
<dbReference type="Gene3D" id="2.160.20.70">
    <property type="match status" value="1"/>
</dbReference>
<organism evidence="14 15">
    <name type="scientific">Phrynocephalus forsythii</name>
    <dbReference type="NCBI Taxonomy" id="171643"/>
    <lineage>
        <taxon>Eukaryota</taxon>
        <taxon>Metazoa</taxon>
        <taxon>Chordata</taxon>
        <taxon>Craniata</taxon>
        <taxon>Vertebrata</taxon>
        <taxon>Euteleostomi</taxon>
        <taxon>Lepidosauria</taxon>
        <taxon>Squamata</taxon>
        <taxon>Bifurcata</taxon>
        <taxon>Unidentata</taxon>
        <taxon>Episquamata</taxon>
        <taxon>Toxicofera</taxon>
        <taxon>Iguania</taxon>
        <taxon>Acrodonta</taxon>
        <taxon>Agamidae</taxon>
        <taxon>Agaminae</taxon>
        <taxon>Phrynocephalus</taxon>
    </lineage>
</organism>
<evidence type="ECO:0000256" key="5">
    <source>
        <dbReference type="ARBA" id="ARBA00009646"/>
    </source>
</evidence>
<dbReference type="FunFam" id="2.60.20.10:FF:000003">
    <property type="entry name" value="Crystallin gamma S"/>
    <property type="match status" value="1"/>
</dbReference>
<dbReference type="GO" id="GO:0051684">
    <property type="term" value="P:maintenance of Golgi location"/>
    <property type="evidence" value="ECO:0007669"/>
    <property type="project" value="TreeGrafter"/>
</dbReference>
<evidence type="ECO:0000256" key="9">
    <source>
        <dbReference type="ARBA" id="ARBA00022737"/>
    </source>
</evidence>
<comment type="similarity">
    <text evidence="4">Belongs to the TBCC family.</text>
</comment>
<keyword evidence="7" id="KW-0963">Cytoplasm</keyword>
<dbReference type="PANTHER" id="PTHR16052:SF0">
    <property type="entry name" value="TBCC DOMAIN-CONTAINING PROTEIN 1"/>
    <property type="match status" value="1"/>
</dbReference>
<evidence type="ECO:0000259" key="13">
    <source>
        <dbReference type="PROSITE" id="PS51329"/>
    </source>
</evidence>
<dbReference type="InterPro" id="IPR011024">
    <property type="entry name" value="G_crystallin-like"/>
</dbReference>
<dbReference type="Gene3D" id="2.60.20.10">
    <property type="entry name" value="Crystallins"/>
    <property type="match status" value="2"/>
</dbReference>
<dbReference type="GO" id="GO:0051661">
    <property type="term" value="P:maintenance of centrosome location"/>
    <property type="evidence" value="ECO:0007669"/>
    <property type="project" value="TreeGrafter"/>
</dbReference>
<evidence type="ECO:0000256" key="11">
    <source>
        <dbReference type="SAM" id="Phobius"/>
    </source>
</evidence>
<keyword evidence="8" id="KW-0273">Eye lens protein</keyword>
<keyword evidence="11" id="KW-1133">Transmembrane helix</keyword>
<keyword evidence="11" id="KW-0472">Membrane</keyword>
<evidence type="ECO:0000256" key="3">
    <source>
        <dbReference type="ARBA" id="ARBA00004647"/>
    </source>
</evidence>
<comment type="function">
    <text evidence="1">Crystallins are the dominant structural components of the vertebrate eye lens.</text>
</comment>
<dbReference type="FunFam" id="2.60.20.10:FF:000001">
    <property type="entry name" value="Crystallin gamma S"/>
    <property type="match status" value="1"/>
</dbReference>
<accession>A0A9Q0XRF5</accession>
<comment type="similarity">
    <text evidence="5">Belongs to the beta/gamma-crystallin family.</text>
</comment>
<comment type="caution">
    <text evidence="14">The sequence shown here is derived from an EMBL/GenBank/DDBJ whole genome shotgun (WGS) entry which is preliminary data.</text>
</comment>
<dbReference type="SMART" id="SM00673">
    <property type="entry name" value="CARP"/>
    <property type="match status" value="2"/>
</dbReference>
<sequence length="748" mass="85966">MAKMEQTTINLWVKMEPFIVGALQIPPPSKLSMHYLRKMSTYVRMRSSEGYYPYLSWPMWRHIACGKLQLEKDLAWLYFELFDSLVERKSEKRLEWAELSVDTLRFLIFLYIQQLNKVSLRTSLLGDEWPNPRSKSYSLTGESTNQIKNWNDSYHQDFVHNHLQDLLELLLDPDQLTASSHSTHNSLVSPEAVRALSFLIEGSVNSNRTIHQLHELALWQPLHAKSGYSKIFKAFFFSKFESWVRACLTMNPFGITACLKSGKKLAWAHQVEGASKRARIACNTPMVPPAHRVVVMSQVYKQTLAKSSDTLEDTHVKIHRCCESFIYLLSPLRSVTIEKCRNSTFVLGPVQTVVHLHSCDNVRLIVVCHRLSLSSTISCTLHILTPTRPLILLGNEAVTFAPYHTHYPMLEDHMARTGLATVPNYWDNPMLVCKENCDGDVFRLLPSSEFYPFVVPFEMEGDTTEIPGGLPPAYQKALNQREQRIRIWQKTVKEAGLTKDQRKSFQMLVENKFYEWLVYTGSRQQLDSLVLPAAVFGAIAVQFLGADTGANNAGVQPSPAVTSLVGICFFCALLVFQITFYEGKNFQGRRYESDRDCLDFHTDLSRCNSIRVEGGAWVVYERPNFAGNMYVLTHGEYPEYQRWMGLNDRVSSCKYIQLPGAGKYHIQLYEKGDFSGQMHDYSDDCPSVMEQFHFREIYSCKVLDGAWVFYEHPNYRGRQYYLERGEYSKPMEWGAASPVVQSFRRIAE</sequence>
<dbReference type="PRINTS" id="PR01367">
    <property type="entry name" value="BGCRYSTALLIN"/>
</dbReference>
<evidence type="ECO:0000313" key="14">
    <source>
        <dbReference type="EMBL" id="KAJ7324990.1"/>
    </source>
</evidence>
<keyword evidence="11" id="KW-0812">Transmembrane</keyword>